<feature type="transmembrane region" description="Helical" evidence="7">
    <location>
        <begin position="239"/>
        <end position="260"/>
    </location>
</feature>
<evidence type="ECO:0000256" key="5">
    <source>
        <dbReference type="ARBA" id="ARBA00023136"/>
    </source>
</evidence>
<evidence type="ECO:0000313" key="9">
    <source>
        <dbReference type="Proteomes" id="UP000196878"/>
    </source>
</evidence>
<dbReference type="AlphaFoldDB" id="A0A212A958"/>
<keyword evidence="2" id="KW-1003">Cell membrane</keyword>
<sequence>MDRRPRRSGRPRATRRTGGGGMSRDAREYRRNLAAQALGRFLYVAGGAGILIAASHVMSLADVGTYALGVGFLAIVWSFADLGTTAALGTLLTATPAAEQGNMLGSFVALRLAISLVAGLVGAGATYLFLPPSLWTVMTLACLLTPLLGARFFEPVFQVGGQPQYSRLAGYLYVAVLVSTAAPVLWLAPGRPDLLIGAHMLAGLAYAGLGLALCWRLMGVGFGRVAEHALPILRIAGPLGLSGLLAMLNLRLAIAVLQWLRGPEDLAIFFAAQRFLELGAALVATAITPMFVIFTRLQQDGAVTGAAQRALALALAFGLPVVLAAPLLSGPVVGLIYGPAFAASAPVAAILSMQLALTAIGMALLPVIVAIGRQGMLIPAAAAALAVNLVLCPLLVSRLGPQGAAWSAVAAEAVIAGVPLIVVRARVEGLLARRLILWVLFAGAAMTVTMLALRPLSETLGGVAGLAVYALIILFSGLLRAGEVRNPLQPLQAR</sequence>
<name>A0A212A958_9RHOB</name>
<feature type="transmembrane region" description="Helical" evidence="7">
    <location>
        <begin position="377"/>
        <end position="397"/>
    </location>
</feature>
<feature type="transmembrane region" description="Helical" evidence="7">
    <location>
        <begin position="194"/>
        <end position="218"/>
    </location>
</feature>
<protein>
    <submittedName>
        <fullName evidence="8">Uncharacterized protein</fullName>
    </submittedName>
</protein>
<feature type="transmembrane region" description="Helical" evidence="7">
    <location>
        <begin position="435"/>
        <end position="453"/>
    </location>
</feature>
<feature type="transmembrane region" description="Helical" evidence="7">
    <location>
        <begin position="403"/>
        <end position="423"/>
    </location>
</feature>
<dbReference type="InterPro" id="IPR050833">
    <property type="entry name" value="Poly_Biosynth_Transport"/>
</dbReference>
<dbReference type="PANTHER" id="PTHR30250">
    <property type="entry name" value="PST FAMILY PREDICTED COLANIC ACID TRANSPORTER"/>
    <property type="match status" value="1"/>
</dbReference>
<feature type="transmembrane region" description="Helical" evidence="7">
    <location>
        <begin position="306"/>
        <end position="328"/>
    </location>
</feature>
<feature type="transmembrane region" description="Helical" evidence="7">
    <location>
        <begin position="104"/>
        <end position="128"/>
    </location>
</feature>
<accession>A0A212A958</accession>
<feature type="transmembrane region" description="Helical" evidence="7">
    <location>
        <begin position="165"/>
        <end position="188"/>
    </location>
</feature>
<dbReference type="EMBL" id="NIPW01000027">
    <property type="protein sequence ID" value="OWJ76562.1"/>
    <property type="molecule type" value="Genomic_DNA"/>
</dbReference>
<evidence type="ECO:0000313" key="8">
    <source>
        <dbReference type="EMBL" id="OWJ76562.1"/>
    </source>
</evidence>
<comment type="subcellular location">
    <subcellularLocation>
        <location evidence="1">Cell membrane</location>
        <topology evidence="1">Multi-pass membrane protein</topology>
    </subcellularLocation>
</comment>
<keyword evidence="9" id="KW-1185">Reference proteome</keyword>
<feature type="transmembrane region" description="Helical" evidence="7">
    <location>
        <begin position="134"/>
        <end position="153"/>
    </location>
</feature>
<feature type="transmembrane region" description="Helical" evidence="7">
    <location>
        <begin position="340"/>
        <end position="365"/>
    </location>
</feature>
<evidence type="ECO:0000256" key="4">
    <source>
        <dbReference type="ARBA" id="ARBA00022989"/>
    </source>
</evidence>
<keyword evidence="3 7" id="KW-0812">Transmembrane</keyword>
<keyword evidence="5 7" id="KW-0472">Membrane</keyword>
<keyword evidence="4 7" id="KW-1133">Transmembrane helix</keyword>
<dbReference type="OrthoDB" id="7875158at2"/>
<evidence type="ECO:0000256" key="2">
    <source>
        <dbReference type="ARBA" id="ARBA00022475"/>
    </source>
</evidence>
<gene>
    <name evidence="8" type="ORF">CDV49_13760</name>
</gene>
<comment type="caution">
    <text evidence="8">The sequence shown here is derived from an EMBL/GenBank/DDBJ whole genome shotgun (WGS) entry which is preliminary data.</text>
</comment>
<dbReference type="PANTHER" id="PTHR30250:SF31">
    <property type="entry name" value="INNER MEMBRANE PROTEIN YGHQ"/>
    <property type="match status" value="1"/>
</dbReference>
<feature type="compositionally biased region" description="Basic residues" evidence="6">
    <location>
        <begin position="1"/>
        <end position="15"/>
    </location>
</feature>
<organism evidence="8 9">
    <name type="scientific">Haematobacter genomosp. 1</name>
    <dbReference type="NCBI Taxonomy" id="366618"/>
    <lineage>
        <taxon>Bacteria</taxon>
        <taxon>Pseudomonadati</taxon>
        <taxon>Pseudomonadota</taxon>
        <taxon>Alphaproteobacteria</taxon>
        <taxon>Rhodobacterales</taxon>
        <taxon>Paracoccaceae</taxon>
        <taxon>Haematobacter</taxon>
    </lineage>
</organism>
<dbReference type="GO" id="GO:0005886">
    <property type="term" value="C:plasma membrane"/>
    <property type="evidence" value="ECO:0007669"/>
    <property type="project" value="UniProtKB-SubCell"/>
</dbReference>
<feature type="transmembrane region" description="Helical" evidence="7">
    <location>
        <begin position="459"/>
        <end position="479"/>
    </location>
</feature>
<evidence type="ECO:0000256" key="6">
    <source>
        <dbReference type="SAM" id="MobiDB-lite"/>
    </source>
</evidence>
<feature type="transmembrane region" description="Helical" evidence="7">
    <location>
        <begin position="41"/>
        <end position="60"/>
    </location>
</feature>
<proteinExistence type="predicted"/>
<reference evidence="8 9" key="1">
    <citation type="submission" date="2016-12" db="EMBL/GenBank/DDBJ databases">
        <title>Comparison of Traditional DNA-DNA Hybridization with In Silico Genomic Analysis.</title>
        <authorList>
            <person name="Nicholson A.C."/>
            <person name="Humrighouse B.W."/>
            <person name="Graziano J."/>
            <person name="Lasker B."/>
            <person name="Whitney A.M."/>
            <person name="Mcquiston J.R."/>
        </authorList>
    </citation>
    <scope>NUCLEOTIDE SEQUENCE [LARGE SCALE GENOMIC DNA]</scope>
    <source>
        <strain evidence="8 9">H2240</strain>
    </source>
</reference>
<evidence type="ECO:0000256" key="7">
    <source>
        <dbReference type="SAM" id="Phobius"/>
    </source>
</evidence>
<evidence type="ECO:0000256" key="3">
    <source>
        <dbReference type="ARBA" id="ARBA00022692"/>
    </source>
</evidence>
<dbReference type="Proteomes" id="UP000196878">
    <property type="component" value="Unassembled WGS sequence"/>
</dbReference>
<feature type="transmembrane region" description="Helical" evidence="7">
    <location>
        <begin position="66"/>
        <end position="92"/>
    </location>
</feature>
<evidence type="ECO:0000256" key="1">
    <source>
        <dbReference type="ARBA" id="ARBA00004651"/>
    </source>
</evidence>
<feature type="transmembrane region" description="Helical" evidence="7">
    <location>
        <begin position="266"/>
        <end position="294"/>
    </location>
</feature>
<feature type="region of interest" description="Disordered" evidence="6">
    <location>
        <begin position="1"/>
        <end position="24"/>
    </location>
</feature>